<dbReference type="InterPro" id="IPR029058">
    <property type="entry name" value="AB_hydrolase_fold"/>
</dbReference>
<dbReference type="SUPFAM" id="SSF53474">
    <property type="entry name" value="alpha/beta-Hydrolases"/>
    <property type="match status" value="1"/>
</dbReference>
<evidence type="ECO:0000256" key="1">
    <source>
        <dbReference type="ARBA" id="ARBA00004496"/>
    </source>
</evidence>
<dbReference type="InterPro" id="IPR010963">
    <property type="entry name" value="PHA_synth_I"/>
</dbReference>
<evidence type="ECO:0000256" key="4">
    <source>
        <dbReference type="ARBA" id="ARBA00023315"/>
    </source>
</evidence>
<evidence type="ECO:0000313" key="8">
    <source>
        <dbReference type="Proteomes" id="UP001174909"/>
    </source>
</evidence>
<name>A0AA35RAN8_GEOBA</name>
<dbReference type="PANTHER" id="PTHR36837:SF5">
    <property type="entry name" value="POLY-3-HYDROXYBUTYRATE SYNTHASE"/>
    <property type="match status" value="1"/>
</dbReference>
<dbReference type="GO" id="GO:0005737">
    <property type="term" value="C:cytoplasm"/>
    <property type="evidence" value="ECO:0007669"/>
    <property type="project" value="UniProtKB-SubCell"/>
</dbReference>
<evidence type="ECO:0000256" key="3">
    <source>
        <dbReference type="ARBA" id="ARBA00022679"/>
    </source>
</evidence>
<dbReference type="NCBIfam" id="TIGR01838">
    <property type="entry name" value="PHA_synth_I"/>
    <property type="match status" value="1"/>
</dbReference>
<organism evidence="7 8">
    <name type="scientific">Geodia barretti</name>
    <name type="common">Barrett's horny sponge</name>
    <dbReference type="NCBI Taxonomy" id="519541"/>
    <lineage>
        <taxon>Eukaryota</taxon>
        <taxon>Metazoa</taxon>
        <taxon>Porifera</taxon>
        <taxon>Demospongiae</taxon>
        <taxon>Heteroscleromorpha</taxon>
        <taxon>Tetractinellida</taxon>
        <taxon>Astrophorina</taxon>
        <taxon>Geodiidae</taxon>
        <taxon>Geodia</taxon>
    </lineage>
</organism>
<dbReference type="InterPro" id="IPR051321">
    <property type="entry name" value="PHA/PHB_synthase"/>
</dbReference>
<dbReference type="AlphaFoldDB" id="A0AA35RAN8"/>
<keyword evidence="8" id="KW-1185">Reference proteome</keyword>
<dbReference type="InterPro" id="IPR010941">
    <property type="entry name" value="PhaC_N"/>
</dbReference>
<comment type="subcellular location">
    <subcellularLocation>
        <location evidence="1">Cytoplasm</location>
    </subcellularLocation>
</comment>
<dbReference type="GO" id="GO:0042619">
    <property type="term" value="P:poly-hydroxybutyrate biosynthetic process"/>
    <property type="evidence" value="ECO:0007669"/>
    <property type="project" value="InterPro"/>
</dbReference>
<proteinExistence type="predicted"/>
<dbReference type="Pfam" id="PF07167">
    <property type="entry name" value="PhaC_N"/>
    <property type="match status" value="1"/>
</dbReference>
<evidence type="ECO:0000259" key="5">
    <source>
        <dbReference type="Pfam" id="PF00561"/>
    </source>
</evidence>
<evidence type="ECO:0000313" key="7">
    <source>
        <dbReference type="EMBL" id="CAI8007156.1"/>
    </source>
</evidence>
<comment type="caution">
    <text evidence="7">The sequence shown here is derived from an EMBL/GenBank/DDBJ whole genome shotgun (WGS) entry which is preliminary data.</text>
</comment>
<keyword evidence="4" id="KW-0012">Acyltransferase</keyword>
<dbReference type="Gene3D" id="3.40.50.1820">
    <property type="entry name" value="alpha/beta hydrolase"/>
    <property type="match status" value="1"/>
</dbReference>
<feature type="domain" description="Poly-beta-hydroxybutyrate polymerase N-terminal" evidence="6">
    <location>
        <begin position="51"/>
        <end position="223"/>
    </location>
</feature>
<evidence type="ECO:0000256" key="2">
    <source>
        <dbReference type="ARBA" id="ARBA00022490"/>
    </source>
</evidence>
<reference evidence="7" key="1">
    <citation type="submission" date="2023-03" db="EMBL/GenBank/DDBJ databases">
        <authorList>
            <person name="Steffen K."/>
            <person name="Cardenas P."/>
        </authorList>
    </citation>
    <scope>NUCLEOTIDE SEQUENCE</scope>
</reference>
<dbReference type="Proteomes" id="UP001174909">
    <property type="component" value="Unassembled WGS sequence"/>
</dbReference>
<evidence type="ECO:0000259" key="6">
    <source>
        <dbReference type="Pfam" id="PF07167"/>
    </source>
</evidence>
<keyword evidence="3" id="KW-0808">Transferase</keyword>
<keyword evidence="2" id="KW-0963">Cytoplasm</keyword>
<feature type="domain" description="AB hydrolase-1" evidence="5">
    <location>
        <begin position="225"/>
        <end position="467"/>
    </location>
</feature>
<gene>
    <name evidence="7" type="ORF">GBAR_LOCUS5074</name>
</gene>
<protein>
    <submittedName>
        <fullName evidence="7">Poly(3-hydroxyalkanoate) polymerase subunit PhaC</fullName>
    </submittedName>
</protein>
<dbReference type="EMBL" id="CASHTH010000748">
    <property type="protein sequence ID" value="CAI8007156.1"/>
    <property type="molecule type" value="Genomic_DNA"/>
</dbReference>
<sequence>MAMARSLAADPSPLIDAQMKWWDGYLRLWQQGAQRLQGEAPSEPIVEPAPDDRRFRDPAWTENWAFDHLKQSYLLTAACVQSAVGDIQGLEERDAAKLAFYSRQFVDALAPTNFLATNPAALRETVETKGENLLRGLRNVLDDLERNDGRFAPRMSDEGHFTLGETVATTPGTVVFQNDLMQLIQYAPGTETVYRRPLLIVPPWINKYYVLDLRPKNSFVRWAVSKGYTVFLISWVNPDERLAEKTFEDYMLEGPLAALDAIAEATGERDVAPIGYCLGGTLTAATLAYLAARGDERIKSATFFASLVDFAEPGELGVFIDDAQIESLDAMMAEKGYLDGRHMATTFNMLRANDLIWSFVVNNYLLGREPMPFDLLFWNSDSTRMPAAMHGYYLRKMYRENLLAQPGGLSLAGVPIDLRRIDIPTYIVATREDHIAPWQSCFAACGLYGGQRRFVLGASGHIAGIINPPAAGKYGYWTGPIVESQGADAWLAAAERHEGSWWNDWHAWQRRRAGGNKVPARVPGAGALKPIEDAPGSYVLAA</sequence>
<dbReference type="GO" id="GO:0016746">
    <property type="term" value="F:acyltransferase activity"/>
    <property type="evidence" value="ECO:0007669"/>
    <property type="project" value="UniProtKB-KW"/>
</dbReference>
<dbReference type="PANTHER" id="PTHR36837">
    <property type="entry name" value="POLY(3-HYDROXYALKANOATE) POLYMERASE SUBUNIT PHAC"/>
    <property type="match status" value="1"/>
</dbReference>
<dbReference type="Pfam" id="PF00561">
    <property type="entry name" value="Abhydrolase_1"/>
    <property type="match status" value="1"/>
</dbReference>
<accession>A0AA35RAN8</accession>
<dbReference type="InterPro" id="IPR000073">
    <property type="entry name" value="AB_hydrolase_1"/>
</dbReference>